<dbReference type="InterPro" id="IPR019410">
    <property type="entry name" value="Methyltransf_16"/>
</dbReference>
<dbReference type="AlphaFoldDB" id="A0A197JJK4"/>
<dbReference type="STRING" id="1314771.A0A197JJK4"/>
<name>A0A197JJK4_9FUNG</name>
<gene>
    <name evidence="2" type="ORF">K457DRAFT_141290</name>
</gene>
<evidence type="ECO:0000313" key="2">
    <source>
        <dbReference type="EMBL" id="OAQ25335.1"/>
    </source>
</evidence>
<dbReference type="InterPro" id="IPR029063">
    <property type="entry name" value="SAM-dependent_MTases_sf"/>
</dbReference>
<proteinExistence type="predicted"/>
<evidence type="ECO:0008006" key="4">
    <source>
        <dbReference type="Google" id="ProtNLM"/>
    </source>
</evidence>
<protein>
    <recommendedName>
        <fullName evidence="4">S-adenosyl-L-methionine-dependent methyltransferase</fullName>
    </recommendedName>
</protein>
<accession>A0A197JJK4</accession>
<feature type="region of interest" description="Disordered" evidence="1">
    <location>
        <begin position="1"/>
        <end position="28"/>
    </location>
</feature>
<dbReference type="PANTHER" id="PTHR14614:SF109">
    <property type="entry name" value="RIBOSOMAL LYSINE N-METHYLTRANSFERASE 5"/>
    <property type="match status" value="1"/>
</dbReference>
<dbReference type="Gene3D" id="3.40.50.150">
    <property type="entry name" value="Vaccinia Virus protein VP39"/>
    <property type="match status" value="1"/>
</dbReference>
<dbReference type="PANTHER" id="PTHR14614">
    <property type="entry name" value="HEPATOCELLULAR CARCINOMA-ASSOCIATED ANTIGEN"/>
    <property type="match status" value="1"/>
</dbReference>
<organism evidence="2 3">
    <name type="scientific">Linnemannia elongata AG-77</name>
    <dbReference type="NCBI Taxonomy" id="1314771"/>
    <lineage>
        <taxon>Eukaryota</taxon>
        <taxon>Fungi</taxon>
        <taxon>Fungi incertae sedis</taxon>
        <taxon>Mucoromycota</taxon>
        <taxon>Mortierellomycotina</taxon>
        <taxon>Mortierellomycetes</taxon>
        <taxon>Mortierellales</taxon>
        <taxon>Mortierellaceae</taxon>
        <taxon>Linnemannia</taxon>
    </lineage>
</organism>
<dbReference type="Pfam" id="PF10294">
    <property type="entry name" value="Methyltransf_16"/>
    <property type="match status" value="2"/>
</dbReference>
<reference evidence="2 3" key="1">
    <citation type="submission" date="2016-05" db="EMBL/GenBank/DDBJ databases">
        <title>Genome sequencing reveals origins of a unique bacterial endosymbiosis in the earliest lineages of terrestrial Fungi.</title>
        <authorList>
            <consortium name="DOE Joint Genome Institute"/>
            <person name="Uehling J."/>
            <person name="Gryganskyi A."/>
            <person name="Hameed K."/>
            <person name="Tschaplinski T."/>
            <person name="Misztal P."/>
            <person name="Wu S."/>
            <person name="Desiro A."/>
            <person name="Vande Pol N."/>
            <person name="Du Z.-Y."/>
            <person name="Zienkiewicz A."/>
            <person name="Zienkiewicz K."/>
            <person name="Morin E."/>
            <person name="Tisserant E."/>
            <person name="Splivallo R."/>
            <person name="Hainaut M."/>
            <person name="Henrissat B."/>
            <person name="Ohm R."/>
            <person name="Kuo A."/>
            <person name="Yan J."/>
            <person name="Lipzen A."/>
            <person name="Nolan M."/>
            <person name="Labutti K."/>
            <person name="Barry K."/>
            <person name="Goldstein A."/>
            <person name="Labbe J."/>
            <person name="Schadt C."/>
            <person name="Tuskan G."/>
            <person name="Grigoriev I."/>
            <person name="Martin F."/>
            <person name="Vilgalys R."/>
            <person name="Bonito G."/>
        </authorList>
    </citation>
    <scope>NUCLEOTIDE SEQUENCE [LARGE SCALE GENOMIC DNA]</scope>
    <source>
        <strain evidence="2 3">AG-77</strain>
    </source>
</reference>
<evidence type="ECO:0000256" key="1">
    <source>
        <dbReference type="SAM" id="MobiDB-lite"/>
    </source>
</evidence>
<keyword evidence="3" id="KW-1185">Reference proteome</keyword>
<dbReference type="EMBL" id="KV442080">
    <property type="protein sequence ID" value="OAQ25335.1"/>
    <property type="molecule type" value="Genomic_DNA"/>
</dbReference>
<feature type="compositionally biased region" description="Polar residues" evidence="1">
    <location>
        <begin position="11"/>
        <end position="20"/>
    </location>
</feature>
<sequence>MEEELQGLQLEDNTPQSQQHQEQHLEAPERTATAIIPWKYCNVYANNRSPERLFLFQGQSIFIQQRLDEKVTIDQNTGNVVWDGAYLMAKFLESHIGNLQGKSCLELGAGTGLVSIVAWLLGATQVLATDLPGPHTEHVHKNTGTNARRIAHERGQEIAKHEKEVDGGDDGGEREDVRIRRRRNRRERKRIIELDSDNLSVAPLDWNTPVLPESVNFKGPFSYILCSEILYLPKFHRALLKTLTKFADDQTVVLLLWKQRGLGEERFFEIACRPSTGWKVQYLERTVLDAEFQDQPYGVAQMTRIPTNLTPSSH</sequence>
<dbReference type="Proteomes" id="UP000078512">
    <property type="component" value="Unassembled WGS sequence"/>
</dbReference>
<dbReference type="SUPFAM" id="SSF53335">
    <property type="entry name" value="S-adenosyl-L-methionine-dependent methyltransferases"/>
    <property type="match status" value="1"/>
</dbReference>
<dbReference type="OrthoDB" id="407325at2759"/>
<evidence type="ECO:0000313" key="3">
    <source>
        <dbReference type="Proteomes" id="UP000078512"/>
    </source>
</evidence>